<feature type="domain" description="DNA mismatch repair proteins mutS family" evidence="5">
    <location>
        <begin position="373"/>
        <end position="556"/>
    </location>
</feature>
<keyword evidence="4" id="KW-0812">Transmembrane</keyword>
<dbReference type="GO" id="GO:0140664">
    <property type="term" value="F:ATP-dependent DNA damage sensor activity"/>
    <property type="evidence" value="ECO:0007669"/>
    <property type="project" value="InterPro"/>
</dbReference>
<name>A0A6C0HQ24_9ZZZZ</name>
<dbReference type="Pfam" id="PF00488">
    <property type="entry name" value="MutS_V"/>
    <property type="match status" value="1"/>
</dbReference>
<feature type="transmembrane region" description="Helical" evidence="4">
    <location>
        <begin position="136"/>
        <end position="157"/>
    </location>
</feature>
<keyword evidence="4" id="KW-0472">Membrane</keyword>
<dbReference type="PANTHER" id="PTHR11361">
    <property type="entry name" value="DNA MISMATCH REPAIR PROTEIN MUTS FAMILY MEMBER"/>
    <property type="match status" value="1"/>
</dbReference>
<dbReference type="SUPFAM" id="SSF52540">
    <property type="entry name" value="P-loop containing nucleoside triphosphate hydrolases"/>
    <property type="match status" value="1"/>
</dbReference>
<keyword evidence="3" id="KW-0238">DNA-binding</keyword>
<evidence type="ECO:0000313" key="6">
    <source>
        <dbReference type="EMBL" id="QHT82003.1"/>
    </source>
</evidence>
<accession>A0A6C0HQ24</accession>
<dbReference type="EMBL" id="MN739993">
    <property type="protein sequence ID" value="QHT82003.1"/>
    <property type="molecule type" value="Genomic_DNA"/>
</dbReference>
<protein>
    <recommendedName>
        <fullName evidence="5">DNA mismatch repair proteins mutS family domain-containing protein</fullName>
    </recommendedName>
</protein>
<dbReference type="AlphaFoldDB" id="A0A6C0HQ24"/>
<dbReference type="GO" id="GO:0030983">
    <property type="term" value="F:mismatched DNA binding"/>
    <property type="evidence" value="ECO:0007669"/>
    <property type="project" value="InterPro"/>
</dbReference>
<dbReference type="PANTHER" id="PTHR11361:SF34">
    <property type="entry name" value="DNA MISMATCH REPAIR PROTEIN MSH1, MITOCHONDRIAL"/>
    <property type="match status" value="1"/>
</dbReference>
<proteinExistence type="predicted"/>
<evidence type="ECO:0000256" key="4">
    <source>
        <dbReference type="SAM" id="Phobius"/>
    </source>
</evidence>
<dbReference type="InterPro" id="IPR027417">
    <property type="entry name" value="P-loop_NTPase"/>
</dbReference>
<keyword evidence="1" id="KW-0547">Nucleotide-binding</keyword>
<dbReference type="Gene3D" id="3.40.50.300">
    <property type="entry name" value="P-loop containing nucleotide triphosphate hydrolases"/>
    <property type="match status" value="1"/>
</dbReference>
<reference evidence="6" key="1">
    <citation type="journal article" date="2020" name="Nature">
        <title>Giant virus diversity and host interactions through global metagenomics.</title>
        <authorList>
            <person name="Schulz F."/>
            <person name="Roux S."/>
            <person name="Paez-Espino D."/>
            <person name="Jungbluth S."/>
            <person name="Walsh D.A."/>
            <person name="Denef V.J."/>
            <person name="McMahon K.D."/>
            <person name="Konstantinidis K.T."/>
            <person name="Eloe-Fadrosh E.A."/>
            <person name="Kyrpides N.C."/>
            <person name="Woyke T."/>
        </authorList>
    </citation>
    <scope>NUCLEOTIDE SEQUENCE</scope>
    <source>
        <strain evidence="6">GVMAG-M-3300023184-160</strain>
    </source>
</reference>
<dbReference type="GO" id="GO:0005524">
    <property type="term" value="F:ATP binding"/>
    <property type="evidence" value="ECO:0007669"/>
    <property type="project" value="UniProtKB-KW"/>
</dbReference>
<keyword evidence="4" id="KW-1133">Transmembrane helix</keyword>
<organism evidence="6">
    <name type="scientific">viral metagenome</name>
    <dbReference type="NCBI Taxonomy" id="1070528"/>
    <lineage>
        <taxon>unclassified sequences</taxon>
        <taxon>metagenomes</taxon>
        <taxon>organismal metagenomes</taxon>
    </lineage>
</organism>
<dbReference type="GO" id="GO:0006298">
    <property type="term" value="P:mismatch repair"/>
    <property type="evidence" value="ECO:0007669"/>
    <property type="project" value="InterPro"/>
</dbReference>
<keyword evidence="2" id="KW-0067">ATP-binding</keyword>
<evidence type="ECO:0000256" key="3">
    <source>
        <dbReference type="ARBA" id="ARBA00023125"/>
    </source>
</evidence>
<sequence length="557" mass="65327">MLEWEKFFITTKETEDVCEFKLPIEFADPKTVSSIVQSDLEMSGLNPLYRHLFDQSLLMEKWSSFYTTDVAFLKDSQRVIRKSKLTPYEDQGFHEKYKSFCAETNFIDRYQYIGFKPMLHMNHSSSFLHCLGMYNLSTPIFSLLSPLFILIMPFIILKLKGIEVTIDQYVDHLKQVMKTTSLYKLFCGFDSVSMQDKTTAVVSLFIYFLQIYTNLTACMTYYKHIGLIYTFIQDCKEHLNKTVLSAELLQKRIVKYGTYLPFYQKNEVELKKMRHMVKHLDQLQPATSIFYKLTQLGMLMNLYYEFFMREDYRNTLLYSFHLNQYIRDIHTLKQKVKLKAIRPCKFGKQTIFTEMYYLPLMKENTVKNTLDLKKNLILSGPNASGKTTVLKTILINSLLCQQFGLGCFSDATICVYDFFHSYLNIPDTSGRDSLFQAEARRCKDILDCVLLHKEKRHLCIFDEIYSGTNPVDAVSCAKMYLSLLNEHKVSIDYLITTHFIELCKHFVGSTLVVNQKMDVLQTEDKITFLYRVLEGYSTVHGGKYILKEMNYPEILFR</sequence>
<dbReference type="InterPro" id="IPR000432">
    <property type="entry name" value="DNA_mismatch_repair_MutS_C"/>
</dbReference>
<evidence type="ECO:0000256" key="2">
    <source>
        <dbReference type="ARBA" id="ARBA00022840"/>
    </source>
</evidence>
<dbReference type="InterPro" id="IPR045076">
    <property type="entry name" value="MutS"/>
</dbReference>
<evidence type="ECO:0000259" key="5">
    <source>
        <dbReference type="SMART" id="SM00534"/>
    </source>
</evidence>
<evidence type="ECO:0000256" key="1">
    <source>
        <dbReference type="ARBA" id="ARBA00022741"/>
    </source>
</evidence>
<dbReference type="SMART" id="SM00534">
    <property type="entry name" value="MUTSac"/>
    <property type="match status" value="1"/>
</dbReference>